<dbReference type="EMBL" id="QREG01000039">
    <property type="protein sequence ID" value="RED91588.1"/>
    <property type="molecule type" value="Genomic_DNA"/>
</dbReference>
<gene>
    <name evidence="2" type="ORF">C7460_1397</name>
</gene>
<feature type="transmembrane region" description="Helical" evidence="1">
    <location>
        <begin position="187"/>
        <end position="205"/>
    </location>
</feature>
<accession>A0A3D9KYQ4</accession>
<organism evidence="2 3">
    <name type="scientific">Marinoscillum furvescens DSM 4134</name>
    <dbReference type="NCBI Taxonomy" id="1122208"/>
    <lineage>
        <taxon>Bacteria</taxon>
        <taxon>Pseudomonadati</taxon>
        <taxon>Bacteroidota</taxon>
        <taxon>Cytophagia</taxon>
        <taxon>Cytophagales</taxon>
        <taxon>Reichenbachiellaceae</taxon>
        <taxon>Marinoscillum</taxon>
    </lineage>
</organism>
<feature type="transmembrane region" description="Helical" evidence="1">
    <location>
        <begin position="158"/>
        <end position="175"/>
    </location>
</feature>
<dbReference type="RefSeq" id="WP_147303071.1">
    <property type="nucleotide sequence ID" value="NZ_QREG01000039.1"/>
</dbReference>
<keyword evidence="1" id="KW-0812">Transmembrane</keyword>
<evidence type="ECO:0000313" key="3">
    <source>
        <dbReference type="Proteomes" id="UP000256779"/>
    </source>
</evidence>
<evidence type="ECO:0008006" key="4">
    <source>
        <dbReference type="Google" id="ProtNLM"/>
    </source>
</evidence>
<comment type="caution">
    <text evidence="2">The sequence shown here is derived from an EMBL/GenBank/DDBJ whole genome shotgun (WGS) entry which is preliminary data.</text>
</comment>
<protein>
    <recommendedName>
        <fullName evidence="4">PAP2 superfamily protein</fullName>
    </recommendedName>
</protein>
<feature type="transmembrane region" description="Helical" evidence="1">
    <location>
        <begin position="133"/>
        <end position="152"/>
    </location>
</feature>
<name>A0A3D9KYQ4_MARFU</name>
<dbReference type="Proteomes" id="UP000256779">
    <property type="component" value="Unassembled WGS sequence"/>
</dbReference>
<dbReference type="AlphaFoldDB" id="A0A3D9KYQ4"/>
<feature type="transmembrane region" description="Helical" evidence="1">
    <location>
        <begin position="42"/>
        <end position="66"/>
    </location>
</feature>
<keyword evidence="1" id="KW-0472">Membrane</keyword>
<evidence type="ECO:0000256" key="1">
    <source>
        <dbReference type="SAM" id="Phobius"/>
    </source>
</evidence>
<proteinExistence type="predicted"/>
<feature type="transmembrane region" description="Helical" evidence="1">
    <location>
        <begin position="82"/>
        <end position="100"/>
    </location>
</feature>
<sequence length="206" mass="23297">MRVFLMNIISAVFHPLLMATYSSALFYWMLPEIYSPIPYKSIPMFIAVVFITTAVIPALSIAFLMFTKRVSNLDITRREERSLPFLTIGVFYGATTYMFYDKMNIPRPLLVMMIAVTVLIVVIFLISIKFKVSVHSAGIWGVAGLFTAVAIRYLSVDMVWPLSLIFMGAGLTTMSRLELGRHTPNESWAGIILGYTLSFSAFWFFA</sequence>
<keyword evidence="3" id="KW-1185">Reference proteome</keyword>
<reference evidence="2 3" key="1">
    <citation type="submission" date="2018-07" db="EMBL/GenBank/DDBJ databases">
        <title>Genomic Encyclopedia of Type Strains, Phase IV (KMG-IV): sequencing the most valuable type-strain genomes for metagenomic binning, comparative biology and taxonomic classification.</title>
        <authorList>
            <person name="Goeker M."/>
        </authorList>
    </citation>
    <scope>NUCLEOTIDE SEQUENCE [LARGE SCALE GENOMIC DNA]</scope>
    <source>
        <strain evidence="2 3">DSM 4134</strain>
    </source>
</reference>
<dbReference type="OrthoDB" id="9786064at2"/>
<feature type="transmembrane region" description="Helical" evidence="1">
    <location>
        <begin position="12"/>
        <end position="30"/>
    </location>
</feature>
<evidence type="ECO:0000313" key="2">
    <source>
        <dbReference type="EMBL" id="RED91588.1"/>
    </source>
</evidence>
<feature type="transmembrane region" description="Helical" evidence="1">
    <location>
        <begin position="106"/>
        <end position="126"/>
    </location>
</feature>
<keyword evidence="1" id="KW-1133">Transmembrane helix</keyword>